<feature type="transmembrane region" description="Helical" evidence="1">
    <location>
        <begin position="32"/>
        <end position="52"/>
    </location>
</feature>
<organism evidence="2 3">
    <name type="scientific">Arthrobacter pityocampae</name>
    <dbReference type="NCBI Taxonomy" id="547334"/>
    <lineage>
        <taxon>Bacteria</taxon>
        <taxon>Bacillati</taxon>
        <taxon>Actinomycetota</taxon>
        <taxon>Actinomycetes</taxon>
        <taxon>Micrococcales</taxon>
        <taxon>Micrococcaceae</taxon>
        <taxon>Arthrobacter</taxon>
    </lineage>
</organism>
<name>A0A2S5J147_9MICC</name>
<gene>
    <name evidence="2" type="ORF">C4K88_01275</name>
</gene>
<keyword evidence="1" id="KW-0812">Transmembrane</keyword>
<evidence type="ECO:0000313" key="2">
    <source>
        <dbReference type="EMBL" id="PPB50556.1"/>
    </source>
</evidence>
<dbReference type="Proteomes" id="UP000239297">
    <property type="component" value="Unassembled WGS sequence"/>
</dbReference>
<sequence>MAGGLPYVRSLLLVSLILSVSAASHVFADGHLPHLGVILLLGALLLVPLTLLTRRALSLRSALTAMGAGQLLLHTLFGMTAAPAVCQSSSAMPGHHAAFELACSPAAPDPMGAASGGLTMLALHALATVVLALTVSRSDEALALLGAWLRPLFVLPALAPQSPPRRRPLQDVPAPVAPLSVHASVPTLRGPPRAFALPS</sequence>
<comment type="caution">
    <text evidence="2">The sequence shown here is derived from an EMBL/GenBank/DDBJ whole genome shotgun (WGS) entry which is preliminary data.</text>
</comment>
<evidence type="ECO:0000313" key="3">
    <source>
        <dbReference type="Proteomes" id="UP000239297"/>
    </source>
</evidence>
<proteinExistence type="predicted"/>
<keyword evidence="1" id="KW-0472">Membrane</keyword>
<dbReference type="AlphaFoldDB" id="A0A2S5J147"/>
<feature type="transmembrane region" description="Helical" evidence="1">
    <location>
        <begin position="118"/>
        <end position="135"/>
    </location>
</feature>
<protein>
    <submittedName>
        <fullName evidence="2">Uncharacterized protein</fullName>
    </submittedName>
</protein>
<keyword evidence="1" id="KW-1133">Transmembrane helix</keyword>
<keyword evidence="3" id="KW-1185">Reference proteome</keyword>
<reference evidence="2 3" key="1">
    <citation type="journal article" date="2014" name="Int. J. Syst. Evol. Microbiol.">
        <title>Arthrobacter pityocampae sp. nov., isolated from Thaumetopoea pityocampa (Lep., Thaumetopoeidae).</title>
        <authorList>
            <person name="Ince I.A."/>
            <person name="Demirbag Z."/>
            <person name="Kati H."/>
        </authorList>
    </citation>
    <scope>NUCLEOTIDE SEQUENCE [LARGE SCALE GENOMIC DNA]</scope>
    <source>
        <strain evidence="2 3">Tp2</strain>
    </source>
</reference>
<dbReference type="RefSeq" id="WP_104119827.1">
    <property type="nucleotide sequence ID" value="NZ_PRKW01000001.1"/>
</dbReference>
<dbReference type="OrthoDB" id="4954183at2"/>
<evidence type="ECO:0000256" key="1">
    <source>
        <dbReference type="SAM" id="Phobius"/>
    </source>
</evidence>
<accession>A0A2S5J147</accession>
<dbReference type="EMBL" id="PRKW01000001">
    <property type="protein sequence ID" value="PPB50556.1"/>
    <property type="molecule type" value="Genomic_DNA"/>
</dbReference>